<dbReference type="GO" id="GO:0030060">
    <property type="term" value="F:L-malate dehydrogenase (NAD+) activity"/>
    <property type="evidence" value="ECO:0007669"/>
    <property type="project" value="UniProtKB-EC"/>
</dbReference>
<keyword evidence="2" id="KW-0816">Tricarboxylic acid cycle</keyword>
<dbReference type="PANTHER" id="PTHR11540">
    <property type="entry name" value="MALATE AND LACTATE DEHYDROGENASE"/>
    <property type="match status" value="1"/>
</dbReference>
<dbReference type="EC" id="1.1.1.37" evidence="1"/>
<dbReference type="GO" id="GO:0006099">
    <property type="term" value="P:tricarboxylic acid cycle"/>
    <property type="evidence" value="ECO:0007669"/>
    <property type="project" value="UniProtKB-KW"/>
</dbReference>
<organism evidence="6 7">
    <name type="scientific">Castilleja foliolosa</name>
    <dbReference type="NCBI Taxonomy" id="1961234"/>
    <lineage>
        <taxon>Eukaryota</taxon>
        <taxon>Viridiplantae</taxon>
        <taxon>Streptophyta</taxon>
        <taxon>Embryophyta</taxon>
        <taxon>Tracheophyta</taxon>
        <taxon>Spermatophyta</taxon>
        <taxon>Magnoliopsida</taxon>
        <taxon>eudicotyledons</taxon>
        <taxon>Gunneridae</taxon>
        <taxon>Pentapetalae</taxon>
        <taxon>asterids</taxon>
        <taxon>lamiids</taxon>
        <taxon>Lamiales</taxon>
        <taxon>Orobanchaceae</taxon>
        <taxon>Pedicularideae</taxon>
        <taxon>Castillejinae</taxon>
        <taxon>Castilleja</taxon>
    </lineage>
</organism>
<keyword evidence="4" id="KW-0520">NAD</keyword>
<reference evidence="7" key="1">
    <citation type="journal article" date="2024" name="IScience">
        <title>Strigolactones Initiate the Formation of Haustorium-like Structures in Castilleja.</title>
        <authorList>
            <person name="Buerger M."/>
            <person name="Peterson D."/>
            <person name="Chory J."/>
        </authorList>
    </citation>
    <scope>NUCLEOTIDE SEQUENCE [LARGE SCALE GENOMIC DNA]</scope>
</reference>
<protein>
    <recommendedName>
        <fullName evidence="1">malate dehydrogenase</fullName>
        <ecNumber evidence="1">1.1.1.37</ecNumber>
    </recommendedName>
</protein>
<keyword evidence="3" id="KW-0560">Oxidoreductase</keyword>
<evidence type="ECO:0000256" key="4">
    <source>
        <dbReference type="ARBA" id="ARBA00023027"/>
    </source>
</evidence>
<dbReference type="Gene3D" id="3.40.50.720">
    <property type="entry name" value="NAD(P)-binding Rossmann-like Domain"/>
    <property type="match status" value="1"/>
</dbReference>
<evidence type="ECO:0000313" key="6">
    <source>
        <dbReference type="EMBL" id="KAL3637767.1"/>
    </source>
</evidence>
<dbReference type="Pfam" id="PF00056">
    <property type="entry name" value="Ldh_1_N"/>
    <property type="match status" value="1"/>
</dbReference>
<keyword evidence="7" id="KW-1185">Reference proteome</keyword>
<evidence type="ECO:0000256" key="2">
    <source>
        <dbReference type="ARBA" id="ARBA00022532"/>
    </source>
</evidence>
<name>A0ABD3D720_9LAMI</name>
<evidence type="ECO:0000313" key="7">
    <source>
        <dbReference type="Proteomes" id="UP001632038"/>
    </source>
</evidence>
<feature type="domain" description="Lactate/malate dehydrogenase N-terminal" evidence="5">
    <location>
        <begin position="37"/>
        <end position="98"/>
    </location>
</feature>
<dbReference type="AlphaFoldDB" id="A0ABD3D720"/>
<dbReference type="Proteomes" id="UP001632038">
    <property type="component" value="Unassembled WGS sequence"/>
</dbReference>
<dbReference type="SUPFAM" id="SSF51735">
    <property type="entry name" value="NAD(P)-binding Rossmann-fold domains"/>
    <property type="match status" value="1"/>
</dbReference>
<sequence>MKAAMLRSVIRRSTTSPSASTYLSSRGFASESAPERKVTVLGAASGIGQPLSLLMKLNPLVSRLALYDIAGTPGVAADVSHINTISETRKLLNSQKHANCIWLNPETTLVL</sequence>
<evidence type="ECO:0000256" key="1">
    <source>
        <dbReference type="ARBA" id="ARBA00012995"/>
    </source>
</evidence>
<evidence type="ECO:0000256" key="3">
    <source>
        <dbReference type="ARBA" id="ARBA00023002"/>
    </source>
</evidence>
<proteinExistence type="predicted"/>
<evidence type="ECO:0000259" key="5">
    <source>
        <dbReference type="Pfam" id="PF00056"/>
    </source>
</evidence>
<comment type="caution">
    <text evidence="6">The sequence shown here is derived from an EMBL/GenBank/DDBJ whole genome shotgun (WGS) entry which is preliminary data.</text>
</comment>
<dbReference type="InterPro" id="IPR001236">
    <property type="entry name" value="Lactate/malate_DH_N"/>
</dbReference>
<dbReference type="EMBL" id="JAVIJP010000023">
    <property type="protein sequence ID" value="KAL3637767.1"/>
    <property type="molecule type" value="Genomic_DNA"/>
</dbReference>
<dbReference type="InterPro" id="IPR036291">
    <property type="entry name" value="NAD(P)-bd_dom_sf"/>
</dbReference>
<gene>
    <name evidence="6" type="ORF">CASFOL_018215</name>
</gene>
<dbReference type="PANTHER" id="PTHR11540:SF58">
    <property type="entry name" value="MALATE DEHYDROGENASE 1, MITOCHONDRIAL-RELATED"/>
    <property type="match status" value="1"/>
</dbReference>
<accession>A0ABD3D720</accession>